<dbReference type="UniPathway" id="UPA00051">
    <property type="reaction ID" value="UER00462"/>
</dbReference>
<evidence type="ECO:0000256" key="9">
    <source>
        <dbReference type="ARBA" id="ARBA00022679"/>
    </source>
</evidence>
<name>A0A2K2U3B9_9ACTN</name>
<dbReference type="Proteomes" id="UP000236488">
    <property type="component" value="Unassembled WGS sequence"/>
</dbReference>
<comment type="similarity">
    <text evidence="5 17">Belongs to the aspartokinase family.</text>
</comment>
<keyword evidence="14" id="KW-0457">Lysine biosynthesis</keyword>
<dbReference type="Gene3D" id="3.40.1160.10">
    <property type="entry name" value="Acetylglutamate kinase-like"/>
    <property type="match status" value="1"/>
</dbReference>
<dbReference type="RefSeq" id="WP_087195444.1">
    <property type="nucleotide sequence ID" value="NZ_PPEL01000068.1"/>
</dbReference>
<evidence type="ECO:0000256" key="4">
    <source>
        <dbReference type="ARBA" id="ARBA00005139"/>
    </source>
</evidence>
<dbReference type="Pfam" id="PF00696">
    <property type="entry name" value="AA_kinase"/>
    <property type="match status" value="1"/>
</dbReference>
<keyword evidence="9 17" id="KW-0808">Transferase</keyword>
<evidence type="ECO:0000256" key="11">
    <source>
        <dbReference type="ARBA" id="ARBA00022777"/>
    </source>
</evidence>
<evidence type="ECO:0000256" key="1">
    <source>
        <dbReference type="ARBA" id="ARBA00002843"/>
    </source>
</evidence>
<feature type="domain" description="ACT" evidence="19">
    <location>
        <begin position="264"/>
        <end position="342"/>
    </location>
</feature>
<evidence type="ECO:0000313" key="20">
    <source>
        <dbReference type="EMBL" id="PNV64779.1"/>
    </source>
</evidence>
<keyword evidence="13" id="KW-0220">Diaminopimelate biosynthesis</keyword>
<dbReference type="InterPro" id="IPR002912">
    <property type="entry name" value="ACT_dom"/>
</dbReference>
<dbReference type="GO" id="GO:0005524">
    <property type="term" value="F:ATP binding"/>
    <property type="evidence" value="ECO:0007669"/>
    <property type="project" value="UniProtKB-KW"/>
</dbReference>
<dbReference type="PROSITE" id="PS51671">
    <property type="entry name" value="ACT"/>
    <property type="match status" value="2"/>
</dbReference>
<dbReference type="InterPro" id="IPR018042">
    <property type="entry name" value="Aspartate_kinase_CS"/>
</dbReference>
<dbReference type="InterPro" id="IPR005260">
    <property type="entry name" value="Asp_kin_monofn"/>
</dbReference>
<evidence type="ECO:0000256" key="15">
    <source>
        <dbReference type="ARBA" id="ARBA00047872"/>
    </source>
</evidence>
<dbReference type="InterPro" id="IPR001048">
    <property type="entry name" value="Asp/Glu/Uridylate_kinase"/>
</dbReference>
<dbReference type="PANTHER" id="PTHR21499">
    <property type="entry name" value="ASPARTATE KINASE"/>
    <property type="match status" value="1"/>
</dbReference>
<dbReference type="Pfam" id="PF22468">
    <property type="entry name" value="ACT_9"/>
    <property type="match status" value="2"/>
</dbReference>
<dbReference type="NCBIfam" id="TIGR00657">
    <property type="entry name" value="asp_kinases"/>
    <property type="match status" value="1"/>
</dbReference>
<comment type="pathway">
    <text evidence="3 18">Amino-acid biosynthesis; L-methionine biosynthesis via de novo pathway; L-homoserine from L-aspartate: step 1/3.</text>
</comment>
<dbReference type="EC" id="2.7.2.4" evidence="6 17"/>
<dbReference type="InterPro" id="IPR041740">
    <property type="entry name" value="AKii-LysC-BS"/>
</dbReference>
<dbReference type="PANTHER" id="PTHR21499:SF3">
    <property type="entry name" value="ASPARTOKINASE"/>
    <property type="match status" value="1"/>
</dbReference>
<dbReference type="InterPro" id="IPR036393">
    <property type="entry name" value="AceGlu_kinase-like_sf"/>
</dbReference>
<feature type="binding site" evidence="16">
    <location>
        <position position="74"/>
    </location>
    <ligand>
        <name>substrate</name>
    </ligand>
</feature>
<dbReference type="GO" id="GO:0019877">
    <property type="term" value="P:diaminopimelate biosynthetic process"/>
    <property type="evidence" value="ECO:0007669"/>
    <property type="project" value="UniProtKB-KW"/>
</dbReference>
<dbReference type="NCBIfam" id="TIGR00656">
    <property type="entry name" value="asp_kin_monofn"/>
    <property type="match status" value="1"/>
</dbReference>
<dbReference type="UniPathway" id="UPA00050">
    <property type="reaction ID" value="UER00461"/>
</dbReference>
<dbReference type="InterPro" id="IPR045865">
    <property type="entry name" value="ACT-like_dom_sf"/>
</dbReference>
<protein>
    <recommendedName>
        <fullName evidence="7 17">Aspartokinase</fullName>
        <ecNumber evidence="6 17">2.7.2.4</ecNumber>
    </recommendedName>
</protein>
<dbReference type="AlphaFoldDB" id="A0A2K2U3B9"/>
<dbReference type="GO" id="GO:0005829">
    <property type="term" value="C:cytosol"/>
    <property type="evidence" value="ECO:0007669"/>
    <property type="project" value="TreeGrafter"/>
</dbReference>
<dbReference type="GO" id="GO:0009088">
    <property type="term" value="P:threonine biosynthetic process"/>
    <property type="evidence" value="ECO:0007669"/>
    <property type="project" value="UniProtKB-UniPathway"/>
</dbReference>
<sequence>MSLIICKFGGTSVASPERIQMVARKLIAKKQQGHDVVAVVSAMGKTTDELVGLANQLNDNPPSREMDRLLSTGEQVSMALLAMAIEARGYKAMSFTGRQAGIETDGTHAKAKIMMVHTERITEALDKGMIAVVAGFQGIDANGDITTLGRGGSDTTAVAVAHGLGADVCEIYSDVDGVYTADPRVCPRAKKLDAISYDDMLELSGAGAGVLQMRAVEFARKYEVVIHSRSAFSDAEGTYIKEETDMMEEAVITGIAHDTSEVKFTIRGVPDMTGVAAKVFSALAGNNVSVDMIIQNISEDGITDISFTCPGADLARASETVERILPSINARDYDVDKDIAKVSLVGTGMKSSPGVAARAFATLGENQINILAISTSPIRLSVVVDGAQAAAAVRCLHTAFDLDSDSVFEETQLSAEEIAAKMAKGR</sequence>
<evidence type="ECO:0000256" key="8">
    <source>
        <dbReference type="ARBA" id="ARBA00022605"/>
    </source>
</evidence>
<comment type="pathway">
    <text evidence="4 18">Amino-acid biosynthesis; L-threonine biosynthesis; L-threonine from L-aspartate: step 1/5.</text>
</comment>
<evidence type="ECO:0000256" key="3">
    <source>
        <dbReference type="ARBA" id="ARBA00004986"/>
    </source>
</evidence>
<dbReference type="NCBIfam" id="NF005155">
    <property type="entry name" value="PRK06635.1-4"/>
    <property type="match status" value="1"/>
</dbReference>
<comment type="caution">
    <text evidence="20">The sequence shown here is derived from an EMBL/GenBank/DDBJ whole genome shotgun (WGS) entry which is preliminary data.</text>
</comment>
<feature type="domain" description="ACT" evidence="19">
    <location>
        <begin position="344"/>
        <end position="416"/>
    </location>
</feature>
<evidence type="ECO:0000256" key="12">
    <source>
        <dbReference type="ARBA" id="ARBA00022840"/>
    </source>
</evidence>
<dbReference type="NCBIfam" id="NF005154">
    <property type="entry name" value="PRK06635.1-2"/>
    <property type="match status" value="1"/>
</dbReference>
<dbReference type="GO" id="GO:0004072">
    <property type="term" value="F:aspartate kinase activity"/>
    <property type="evidence" value="ECO:0007669"/>
    <property type="project" value="UniProtKB-EC"/>
</dbReference>
<feature type="binding site" evidence="16">
    <location>
        <begin position="7"/>
        <end position="10"/>
    </location>
    <ligand>
        <name>ATP</name>
        <dbReference type="ChEBI" id="CHEBI:30616"/>
    </ligand>
</feature>
<keyword evidence="21" id="KW-1185">Reference proteome</keyword>
<keyword evidence="12 16" id="KW-0067">ATP-binding</keyword>
<evidence type="ECO:0000256" key="14">
    <source>
        <dbReference type="ARBA" id="ARBA00023154"/>
    </source>
</evidence>
<evidence type="ECO:0000256" key="18">
    <source>
        <dbReference type="RuleBase" id="RU004249"/>
    </source>
</evidence>
<keyword evidence="11 17" id="KW-0418">Kinase</keyword>
<evidence type="ECO:0000256" key="5">
    <source>
        <dbReference type="ARBA" id="ARBA00010122"/>
    </source>
</evidence>
<evidence type="ECO:0000256" key="13">
    <source>
        <dbReference type="ARBA" id="ARBA00022915"/>
    </source>
</evidence>
<dbReference type="SUPFAM" id="SSF53633">
    <property type="entry name" value="Carbamate kinase-like"/>
    <property type="match status" value="1"/>
</dbReference>
<evidence type="ECO:0000256" key="10">
    <source>
        <dbReference type="ARBA" id="ARBA00022741"/>
    </source>
</evidence>
<feature type="binding site" evidence="16">
    <location>
        <position position="47"/>
    </location>
    <ligand>
        <name>substrate</name>
    </ligand>
</feature>
<gene>
    <name evidence="20" type="ORF">C2L80_10160</name>
</gene>
<dbReference type="GO" id="GO:0009089">
    <property type="term" value="P:lysine biosynthetic process via diaminopimelate"/>
    <property type="evidence" value="ECO:0007669"/>
    <property type="project" value="UniProtKB-UniPathway"/>
</dbReference>
<dbReference type="UniPathway" id="UPA00034">
    <property type="reaction ID" value="UER00015"/>
</dbReference>
<evidence type="ECO:0000256" key="6">
    <source>
        <dbReference type="ARBA" id="ARBA00013059"/>
    </source>
</evidence>
<comment type="catalytic activity">
    <reaction evidence="15 17">
        <text>L-aspartate + ATP = 4-phospho-L-aspartate + ADP</text>
        <dbReference type="Rhea" id="RHEA:23776"/>
        <dbReference type="ChEBI" id="CHEBI:29991"/>
        <dbReference type="ChEBI" id="CHEBI:30616"/>
        <dbReference type="ChEBI" id="CHEBI:57535"/>
        <dbReference type="ChEBI" id="CHEBI:456216"/>
        <dbReference type="EC" id="2.7.2.4"/>
    </reaction>
</comment>
<dbReference type="EMBL" id="PPEL01000068">
    <property type="protein sequence ID" value="PNV64779.1"/>
    <property type="molecule type" value="Genomic_DNA"/>
</dbReference>
<dbReference type="PIRSF" id="PIRSF000726">
    <property type="entry name" value="Asp_kin"/>
    <property type="match status" value="1"/>
</dbReference>
<evidence type="ECO:0000256" key="7">
    <source>
        <dbReference type="ARBA" id="ARBA00016273"/>
    </source>
</evidence>
<dbReference type="InterPro" id="IPR001341">
    <property type="entry name" value="Asp_kinase"/>
</dbReference>
<dbReference type="FunFam" id="3.30.2130.10:FF:000002">
    <property type="entry name" value="Aspartokinase"/>
    <property type="match status" value="1"/>
</dbReference>
<evidence type="ECO:0000256" key="17">
    <source>
        <dbReference type="RuleBase" id="RU003448"/>
    </source>
</evidence>
<dbReference type="SUPFAM" id="SSF55021">
    <property type="entry name" value="ACT-like"/>
    <property type="match status" value="2"/>
</dbReference>
<organism evidence="20 21">
    <name type="scientific">Rubneribacter badeniensis</name>
    <dbReference type="NCBI Taxonomy" id="2070688"/>
    <lineage>
        <taxon>Bacteria</taxon>
        <taxon>Bacillati</taxon>
        <taxon>Actinomycetota</taxon>
        <taxon>Coriobacteriia</taxon>
        <taxon>Eggerthellales</taxon>
        <taxon>Eggerthellaceae</taxon>
        <taxon>Rubneribacter</taxon>
    </lineage>
</organism>
<comment type="pathway">
    <text evidence="2 18">Amino-acid biosynthesis; L-lysine biosynthesis via DAP pathway; (S)-tetrahydrodipicolinate from L-aspartate: step 1/4.</text>
</comment>
<evidence type="ECO:0000256" key="2">
    <source>
        <dbReference type="ARBA" id="ARBA00004766"/>
    </source>
</evidence>
<dbReference type="CDD" id="cd04913">
    <property type="entry name" value="ACT_AKii-LysC-BS-like_1"/>
    <property type="match status" value="1"/>
</dbReference>
<feature type="binding site" evidence="16">
    <location>
        <position position="179"/>
    </location>
    <ligand>
        <name>ATP</name>
        <dbReference type="ChEBI" id="CHEBI:30616"/>
    </ligand>
</feature>
<dbReference type="InterPro" id="IPR054352">
    <property type="entry name" value="ACT_Aspartokinase"/>
</dbReference>
<comment type="function">
    <text evidence="1">Catalyzes the phosphorylation of the beta-carboxyl group of aspartic acid with ATP to yield 4-phospho-L-aspartate, which is involved in the branched biosynthetic pathway leading to the biosynthesis of amino acids lysine, threonine, isoleucine and methionine.</text>
</comment>
<proteinExistence type="inferred from homology"/>
<keyword evidence="10 16" id="KW-0547">Nucleotide-binding</keyword>
<dbReference type="CDD" id="cd04936">
    <property type="entry name" value="ACT_AKii-LysC-BS-like_2"/>
    <property type="match status" value="1"/>
</dbReference>
<evidence type="ECO:0000256" key="16">
    <source>
        <dbReference type="PIRSR" id="PIRSR000726-1"/>
    </source>
</evidence>
<keyword evidence="8 18" id="KW-0028">Amino-acid biosynthesis</keyword>
<dbReference type="GO" id="GO:0009090">
    <property type="term" value="P:homoserine biosynthetic process"/>
    <property type="evidence" value="ECO:0007669"/>
    <property type="project" value="TreeGrafter"/>
</dbReference>
<evidence type="ECO:0000259" key="19">
    <source>
        <dbReference type="PROSITE" id="PS51671"/>
    </source>
</evidence>
<dbReference type="Gene3D" id="3.30.2130.10">
    <property type="entry name" value="VC0802-like"/>
    <property type="match status" value="1"/>
</dbReference>
<feature type="binding site" evidence="16">
    <location>
        <position position="184"/>
    </location>
    <ligand>
        <name>ATP</name>
        <dbReference type="ChEBI" id="CHEBI:30616"/>
    </ligand>
</feature>
<dbReference type="CDD" id="cd04261">
    <property type="entry name" value="AAK_AKii-LysC-BS"/>
    <property type="match status" value="1"/>
</dbReference>
<dbReference type="PROSITE" id="PS00324">
    <property type="entry name" value="ASPARTOKINASE"/>
    <property type="match status" value="1"/>
</dbReference>
<reference evidence="20 21" key="1">
    <citation type="journal article" date="2018" name="Int. J. Syst. Evol. Microbiol.">
        <title>Rubneribacter badeniensis gen. nov., sp. nov. and Enteroscipio rubneri gen. nov., sp. nov., new members of the Eggerthellaceae isolated from human faeces.</title>
        <authorList>
            <person name="Danylec N."/>
            <person name="Gobl A."/>
            <person name="Stoll D.A."/>
            <person name="Hetzer B."/>
            <person name="Kulling S.E."/>
            <person name="Huch M."/>
        </authorList>
    </citation>
    <scope>NUCLEOTIDE SEQUENCE [LARGE SCALE GENOMIC DNA]</scope>
    <source>
        <strain evidence="20 21">ResAG-85</strain>
    </source>
</reference>
<dbReference type="FunFam" id="3.40.1160.10:FF:000002">
    <property type="entry name" value="Aspartokinase"/>
    <property type="match status" value="1"/>
</dbReference>
<accession>A0A2K2U3B9</accession>
<evidence type="ECO:0000313" key="21">
    <source>
        <dbReference type="Proteomes" id="UP000236488"/>
    </source>
</evidence>